<dbReference type="KEGG" id="mlj:MLAC_20790"/>
<dbReference type="Proteomes" id="UP000466396">
    <property type="component" value="Chromosome"/>
</dbReference>
<feature type="region of interest" description="Disordered" evidence="1">
    <location>
        <begin position="138"/>
        <end position="159"/>
    </location>
</feature>
<keyword evidence="3" id="KW-1185">Reference proteome</keyword>
<name>A0A7I7NJI1_9MYCO</name>
<sequence length="159" mass="17228">MMPKPHSAGSSNPWDDSAHPLTDDQTMAQVIEPAKQIVAAADLQGVSGGFSFASCNDQGDPPYMGWVSMSFLLHGEPDAYFQQVRAAMRSHGWNDGAPPGQHFHGTTLHKNGVTANMSFVPSDHSYGQINLYGQCRNTTNHRNDGKTNSTDITNELVTP</sequence>
<gene>
    <name evidence="2" type="primary">lppJ_2</name>
    <name evidence="2" type="ORF">MLAC_20790</name>
</gene>
<dbReference type="AlphaFoldDB" id="A0A7I7NJI1"/>
<feature type="region of interest" description="Disordered" evidence="1">
    <location>
        <begin position="1"/>
        <end position="21"/>
    </location>
</feature>
<keyword evidence="2" id="KW-0449">Lipoprotein</keyword>
<evidence type="ECO:0000313" key="3">
    <source>
        <dbReference type="Proteomes" id="UP000466396"/>
    </source>
</evidence>
<proteinExistence type="predicted"/>
<reference evidence="2 3" key="1">
    <citation type="journal article" date="2019" name="Emerg. Microbes Infect.">
        <title>Comprehensive subspecies identification of 175 nontuberculous mycobacteria species based on 7547 genomic profiles.</title>
        <authorList>
            <person name="Matsumoto Y."/>
            <person name="Kinjo T."/>
            <person name="Motooka D."/>
            <person name="Nabeya D."/>
            <person name="Jung N."/>
            <person name="Uechi K."/>
            <person name="Horii T."/>
            <person name="Iida T."/>
            <person name="Fujita J."/>
            <person name="Nakamura S."/>
        </authorList>
    </citation>
    <scope>NUCLEOTIDE SEQUENCE [LARGE SCALE GENOMIC DNA]</scope>
    <source>
        <strain evidence="2 3">JCM 15657</strain>
    </source>
</reference>
<organism evidence="2 3">
    <name type="scientific">Mycobacterium lacus</name>
    <dbReference type="NCBI Taxonomy" id="169765"/>
    <lineage>
        <taxon>Bacteria</taxon>
        <taxon>Bacillati</taxon>
        <taxon>Actinomycetota</taxon>
        <taxon>Actinomycetes</taxon>
        <taxon>Mycobacteriales</taxon>
        <taxon>Mycobacteriaceae</taxon>
        <taxon>Mycobacterium</taxon>
    </lineage>
</organism>
<accession>A0A7I7NJI1</accession>
<evidence type="ECO:0000256" key="1">
    <source>
        <dbReference type="SAM" id="MobiDB-lite"/>
    </source>
</evidence>
<dbReference type="EMBL" id="AP022581">
    <property type="protein sequence ID" value="BBX96785.1"/>
    <property type="molecule type" value="Genomic_DNA"/>
</dbReference>
<protein>
    <submittedName>
        <fullName evidence="2">Putative lipoprotein LppJ</fullName>
    </submittedName>
</protein>
<evidence type="ECO:0000313" key="2">
    <source>
        <dbReference type="EMBL" id="BBX96785.1"/>
    </source>
</evidence>